<dbReference type="Gene3D" id="3.30.565.10">
    <property type="entry name" value="Histidine kinase-like ATPase, C-terminal domain"/>
    <property type="match status" value="1"/>
</dbReference>
<keyword evidence="4" id="KW-1003">Cell membrane</keyword>
<dbReference type="InterPro" id="IPR036890">
    <property type="entry name" value="HATPase_C_sf"/>
</dbReference>
<dbReference type="PRINTS" id="PR00344">
    <property type="entry name" value="BCTRLSENSOR"/>
</dbReference>
<dbReference type="PROSITE" id="PS50109">
    <property type="entry name" value="HIS_KIN"/>
    <property type="match status" value="1"/>
</dbReference>
<dbReference type="KEGG" id="hprf:HLPR_06270"/>
<comment type="subcellular location">
    <subcellularLocation>
        <location evidence="2">Cell membrane</location>
        <topology evidence="2">Multi-pass membrane protein</topology>
    </subcellularLocation>
</comment>
<evidence type="ECO:0000256" key="12">
    <source>
        <dbReference type="ARBA" id="ARBA00023012"/>
    </source>
</evidence>
<keyword evidence="11 14" id="KW-1133">Transmembrane helix</keyword>
<dbReference type="GO" id="GO:0005524">
    <property type="term" value="F:ATP binding"/>
    <property type="evidence" value="ECO:0007669"/>
    <property type="project" value="UniProtKB-KW"/>
</dbReference>
<dbReference type="Pfam" id="PF00672">
    <property type="entry name" value="HAMP"/>
    <property type="match status" value="1"/>
</dbReference>
<keyword evidence="7 14" id="KW-0812">Transmembrane</keyword>
<keyword evidence="12" id="KW-0902">Two-component regulatory system</keyword>
<dbReference type="GO" id="GO:0005886">
    <property type="term" value="C:plasma membrane"/>
    <property type="evidence" value="ECO:0007669"/>
    <property type="project" value="UniProtKB-SubCell"/>
</dbReference>
<dbReference type="CDD" id="cd06225">
    <property type="entry name" value="HAMP"/>
    <property type="match status" value="1"/>
</dbReference>
<evidence type="ECO:0000256" key="1">
    <source>
        <dbReference type="ARBA" id="ARBA00000085"/>
    </source>
</evidence>
<keyword evidence="5" id="KW-0597">Phosphoprotein</keyword>
<dbReference type="InterPro" id="IPR036097">
    <property type="entry name" value="HisK_dim/P_sf"/>
</dbReference>
<dbReference type="InterPro" id="IPR050398">
    <property type="entry name" value="HssS/ArlS-like"/>
</dbReference>
<evidence type="ECO:0000256" key="14">
    <source>
        <dbReference type="SAM" id="Phobius"/>
    </source>
</evidence>
<dbReference type="InterPro" id="IPR003594">
    <property type="entry name" value="HATPase_dom"/>
</dbReference>
<evidence type="ECO:0000256" key="13">
    <source>
        <dbReference type="ARBA" id="ARBA00023136"/>
    </source>
</evidence>
<evidence type="ECO:0000259" key="16">
    <source>
        <dbReference type="PROSITE" id="PS50885"/>
    </source>
</evidence>
<keyword evidence="9 17" id="KW-0418">Kinase</keyword>
<comment type="catalytic activity">
    <reaction evidence="1">
        <text>ATP + protein L-histidine = ADP + protein N-phospho-L-histidine.</text>
        <dbReference type="EC" id="2.7.13.3"/>
    </reaction>
</comment>
<evidence type="ECO:0000313" key="17">
    <source>
        <dbReference type="EMBL" id="BEP28296.1"/>
    </source>
</evidence>
<accession>A0AAU9EM11</accession>
<dbReference type="RefSeq" id="WP_338536622.1">
    <property type="nucleotide sequence ID" value="NZ_AP028654.1"/>
</dbReference>
<dbReference type="Pfam" id="PF02518">
    <property type="entry name" value="HATPase_c"/>
    <property type="match status" value="1"/>
</dbReference>
<keyword evidence="8" id="KW-0547">Nucleotide-binding</keyword>
<dbReference type="GO" id="GO:0000155">
    <property type="term" value="F:phosphorelay sensor kinase activity"/>
    <property type="evidence" value="ECO:0007669"/>
    <property type="project" value="InterPro"/>
</dbReference>
<dbReference type="InterPro" id="IPR003661">
    <property type="entry name" value="HisK_dim/P_dom"/>
</dbReference>
<dbReference type="InterPro" id="IPR004358">
    <property type="entry name" value="Sig_transdc_His_kin-like_C"/>
</dbReference>
<dbReference type="SMART" id="SM00388">
    <property type="entry name" value="HisKA"/>
    <property type="match status" value="1"/>
</dbReference>
<keyword evidence="18" id="KW-1185">Reference proteome</keyword>
<keyword evidence="6" id="KW-0808">Transferase</keyword>
<feature type="transmembrane region" description="Helical" evidence="14">
    <location>
        <begin position="175"/>
        <end position="195"/>
    </location>
</feature>
<gene>
    <name evidence="17" type="ORF">HLPR_06270</name>
</gene>
<sequence>MKNSIKAKLFIGILVFAVFLTLISSFMNINFFDDYYMSQKKKNMLSSVKKFGEEYKNGTINNENLYVEIDKIASRIGGNVVISDIDGKPIISTLRANNSLLQGNQKGQFRQSGLNFEKDAINKIIKNEYYFEVKNHPRFNSKFLYLGYKLSGEELLLVETPMEAIELAANISNKFNLIIGLISLIMGGIIAYAFAKNFTKDIINLTKIAQDISNLDFSKKFNVKTKDEISMLGKSINQMSNTLESTISELENANISLKKDIDIKNRIDIMRKQFISNVSHELKTPIALIQGYAIGLKENVINNTTKKDFYCDVIIDESDKMDKLVKDLLNLSFLDSGMYKVCKKEFDISALVDEVLDKFEPMIRSKKINIRTIKEDIIMVNADELRIEQVVINYLNNAINHVKNPKEVSVSVQNLDENTKNMYSLGNEEVKGSKILSVFNTGESIPQSDIEKIWSSFYKVDKARTREYSGSGLGLSIVKSILDIHGLSYGVRNREDGVEFWFTI</sequence>
<keyword evidence="10" id="KW-0067">ATP-binding</keyword>
<dbReference type="PROSITE" id="PS50885">
    <property type="entry name" value="HAMP"/>
    <property type="match status" value="1"/>
</dbReference>
<feature type="domain" description="Histidine kinase" evidence="15">
    <location>
        <begin position="277"/>
        <end position="504"/>
    </location>
</feature>
<dbReference type="EMBL" id="AP028654">
    <property type="protein sequence ID" value="BEP28296.1"/>
    <property type="molecule type" value="Genomic_DNA"/>
</dbReference>
<dbReference type="FunFam" id="1.10.287.130:FF:000001">
    <property type="entry name" value="Two-component sensor histidine kinase"/>
    <property type="match status" value="1"/>
</dbReference>
<dbReference type="Gene3D" id="6.10.340.10">
    <property type="match status" value="1"/>
</dbReference>
<dbReference type="SUPFAM" id="SSF47384">
    <property type="entry name" value="Homodimeric domain of signal transducing histidine kinase"/>
    <property type="match status" value="1"/>
</dbReference>
<evidence type="ECO:0000313" key="18">
    <source>
        <dbReference type="Proteomes" id="UP001321786"/>
    </source>
</evidence>
<evidence type="ECO:0000256" key="10">
    <source>
        <dbReference type="ARBA" id="ARBA00022840"/>
    </source>
</evidence>
<name>A0AAU9EM11_9FIRM</name>
<dbReference type="InterPro" id="IPR005467">
    <property type="entry name" value="His_kinase_dom"/>
</dbReference>
<dbReference type="InterPro" id="IPR003660">
    <property type="entry name" value="HAMP_dom"/>
</dbReference>
<evidence type="ECO:0000256" key="5">
    <source>
        <dbReference type="ARBA" id="ARBA00022553"/>
    </source>
</evidence>
<evidence type="ECO:0000256" key="7">
    <source>
        <dbReference type="ARBA" id="ARBA00022692"/>
    </source>
</evidence>
<evidence type="ECO:0000256" key="9">
    <source>
        <dbReference type="ARBA" id="ARBA00022777"/>
    </source>
</evidence>
<dbReference type="SUPFAM" id="SSF158472">
    <property type="entry name" value="HAMP domain-like"/>
    <property type="match status" value="1"/>
</dbReference>
<dbReference type="AlphaFoldDB" id="A0AAU9EM11"/>
<evidence type="ECO:0000256" key="3">
    <source>
        <dbReference type="ARBA" id="ARBA00012438"/>
    </source>
</evidence>
<dbReference type="SMART" id="SM00387">
    <property type="entry name" value="HATPase_c"/>
    <property type="match status" value="1"/>
</dbReference>
<dbReference type="PANTHER" id="PTHR45528">
    <property type="entry name" value="SENSOR HISTIDINE KINASE CPXA"/>
    <property type="match status" value="1"/>
</dbReference>
<dbReference type="SUPFAM" id="SSF55874">
    <property type="entry name" value="ATPase domain of HSP90 chaperone/DNA topoisomerase II/histidine kinase"/>
    <property type="match status" value="1"/>
</dbReference>
<keyword evidence="13 14" id="KW-0472">Membrane</keyword>
<evidence type="ECO:0000259" key="15">
    <source>
        <dbReference type="PROSITE" id="PS50109"/>
    </source>
</evidence>
<dbReference type="EC" id="2.7.13.3" evidence="3"/>
<evidence type="ECO:0000256" key="11">
    <source>
        <dbReference type="ARBA" id="ARBA00022989"/>
    </source>
</evidence>
<dbReference type="Gene3D" id="1.10.287.130">
    <property type="match status" value="1"/>
</dbReference>
<dbReference type="Pfam" id="PF00512">
    <property type="entry name" value="HisKA"/>
    <property type="match status" value="1"/>
</dbReference>
<dbReference type="CDD" id="cd00082">
    <property type="entry name" value="HisKA"/>
    <property type="match status" value="1"/>
</dbReference>
<evidence type="ECO:0000256" key="4">
    <source>
        <dbReference type="ARBA" id="ARBA00022475"/>
    </source>
</evidence>
<reference evidence="17 18" key="1">
    <citation type="submission" date="2023-08" db="EMBL/GenBank/DDBJ databases">
        <title>Helicovermis profunda gen. nov., sp. nov., a novel mesophilic, fermentative bacterium within the Bacillota from a deep-sea hydrothermal vent chimney.</title>
        <authorList>
            <person name="Miyazaki U."/>
            <person name="Mizutani D."/>
            <person name="Hashimoto Y."/>
            <person name="Tame A."/>
            <person name="Sawayama S."/>
            <person name="Miyazaki J."/>
            <person name="Takai K."/>
            <person name="Nakagawa S."/>
        </authorList>
    </citation>
    <scope>NUCLEOTIDE SEQUENCE [LARGE SCALE GENOMIC DNA]</scope>
    <source>
        <strain evidence="17 18">S502</strain>
    </source>
</reference>
<feature type="domain" description="HAMP" evidence="16">
    <location>
        <begin position="196"/>
        <end position="248"/>
    </location>
</feature>
<protein>
    <recommendedName>
        <fullName evidence="3">histidine kinase</fullName>
        <ecNumber evidence="3">2.7.13.3</ecNumber>
    </recommendedName>
</protein>
<evidence type="ECO:0000256" key="8">
    <source>
        <dbReference type="ARBA" id="ARBA00022741"/>
    </source>
</evidence>
<dbReference type="PANTHER" id="PTHR45528:SF1">
    <property type="entry name" value="SENSOR HISTIDINE KINASE CPXA"/>
    <property type="match status" value="1"/>
</dbReference>
<evidence type="ECO:0000256" key="6">
    <source>
        <dbReference type="ARBA" id="ARBA00022679"/>
    </source>
</evidence>
<organism evidence="17 18">
    <name type="scientific">Helicovermis profundi</name>
    <dbReference type="NCBI Taxonomy" id="3065157"/>
    <lineage>
        <taxon>Bacteria</taxon>
        <taxon>Bacillati</taxon>
        <taxon>Bacillota</taxon>
        <taxon>Clostridia</taxon>
        <taxon>Helicovermis</taxon>
    </lineage>
</organism>
<dbReference type="Proteomes" id="UP001321786">
    <property type="component" value="Chromosome"/>
</dbReference>
<proteinExistence type="predicted"/>
<evidence type="ECO:0000256" key="2">
    <source>
        <dbReference type="ARBA" id="ARBA00004651"/>
    </source>
</evidence>
<dbReference type="SMART" id="SM00304">
    <property type="entry name" value="HAMP"/>
    <property type="match status" value="1"/>
</dbReference>